<evidence type="ECO:0000256" key="2">
    <source>
        <dbReference type="ARBA" id="ARBA00012438"/>
    </source>
</evidence>
<evidence type="ECO:0000256" key="1">
    <source>
        <dbReference type="ARBA" id="ARBA00000085"/>
    </source>
</evidence>
<dbReference type="InterPro" id="IPR003661">
    <property type="entry name" value="HisK_dim/P_dom"/>
</dbReference>
<dbReference type="GO" id="GO:0000155">
    <property type="term" value="F:phosphorelay sensor kinase activity"/>
    <property type="evidence" value="ECO:0007669"/>
    <property type="project" value="InterPro"/>
</dbReference>
<gene>
    <name evidence="6" type="ORF">ABV300_04520</name>
</gene>
<sequence>MPKPYIRLIEDALQTMSTRWSHEKVDSITYRLQIVPVPDHDYVNIFGFATESPVVSDENRRQRQSNLTRAAVHELKNPLTPILAASEMLVNRLPDGTPARLAKQINLGAIELNSRIGELFELIRGEMGTLVLDYQQVELGELCQQVVESLQSEAADKGINLHVESTDRSYEVTGDRRRLRESMGHLVKCAIKRSSVGAEVRLTIGLFNQAMIVRIITTCISFPDRLSAVISAPYSVLTLDRDHFSTLGLELTLSKLLIELHGGDVKVTDNSRGCCFEITLPVEPAMSATLELQI</sequence>
<dbReference type="PANTHER" id="PTHR43547:SF2">
    <property type="entry name" value="HYBRID SIGNAL TRANSDUCTION HISTIDINE KINASE C"/>
    <property type="match status" value="1"/>
</dbReference>
<dbReference type="InterPro" id="IPR003594">
    <property type="entry name" value="HATPase_dom"/>
</dbReference>
<keyword evidence="4 6" id="KW-0808">Transferase</keyword>
<reference evidence="6" key="1">
    <citation type="submission" date="2024-06" db="EMBL/GenBank/DDBJ databases">
        <title>A Novel Isolate, Dehalogenimonas sp. Strain 4OHTPN, Dechlorinates Aromatic 4 Hydroxy chlorothalonil by a Novel Reductive Dehalogenase.</title>
        <authorList>
            <person name="Liu G."/>
        </authorList>
    </citation>
    <scope>NUCLEOTIDE SEQUENCE</scope>
    <source>
        <strain evidence="6">4OHTPN</strain>
    </source>
</reference>
<keyword evidence="4 6" id="KW-0418">Kinase</keyword>
<accession>A0AAU8GEN1</accession>
<dbReference type="Pfam" id="PF02518">
    <property type="entry name" value="HATPase_c"/>
    <property type="match status" value="1"/>
</dbReference>
<comment type="catalytic activity">
    <reaction evidence="1">
        <text>ATP + protein L-histidine = ADP + protein N-phospho-L-histidine.</text>
        <dbReference type="EC" id="2.7.13.3"/>
    </reaction>
</comment>
<dbReference type="EMBL" id="CP159307">
    <property type="protein sequence ID" value="XCH34148.1"/>
    <property type="molecule type" value="Genomic_DNA"/>
</dbReference>
<dbReference type="InterPro" id="IPR036097">
    <property type="entry name" value="HisK_dim/P_sf"/>
</dbReference>
<dbReference type="EC" id="2.7.13.3" evidence="2"/>
<dbReference type="RefSeq" id="WP_353715331.1">
    <property type="nucleotide sequence ID" value="NZ_CP159307.1"/>
</dbReference>
<dbReference type="InterPro" id="IPR036890">
    <property type="entry name" value="HATPase_C_sf"/>
</dbReference>
<dbReference type="InterPro" id="IPR005467">
    <property type="entry name" value="His_kinase_dom"/>
</dbReference>
<protein>
    <recommendedName>
        <fullName evidence="2">histidine kinase</fullName>
        <ecNumber evidence="2">2.7.13.3</ecNumber>
    </recommendedName>
</protein>
<proteinExistence type="predicted"/>
<evidence type="ECO:0000256" key="3">
    <source>
        <dbReference type="ARBA" id="ARBA00022553"/>
    </source>
</evidence>
<dbReference type="CDD" id="cd00082">
    <property type="entry name" value="HisKA"/>
    <property type="match status" value="1"/>
</dbReference>
<dbReference type="Gene3D" id="3.30.565.10">
    <property type="entry name" value="Histidine kinase-like ATPase, C-terminal domain"/>
    <property type="match status" value="1"/>
</dbReference>
<dbReference type="SMART" id="SM00388">
    <property type="entry name" value="HisKA"/>
    <property type="match status" value="1"/>
</dbReference>
<dbReference type="PROSITE" id="PS50109">
    <property type="entry name" value="HIS_KIN"/>
    <property type="match status" value="1"/>
</dbReference>
<keyword evidence="3" id="KW-0597">Phosphoprotein</keyword>
<dbReference type="Pfam" id="PF00512">
    <property type="entry name" value="HisKA"/>
    <property type="match status" value="1"/>
</dbReference>
<dbReference type="PANTHER" id="PTHR43547">
    <property type="entry name" value="TWO-COMPONENT HISTIDINE KINASE"/>
    <property type="match status" value="1"/>
</dbReference>
<dbReference type="Gene3D" id="1.10.287.130">
    <property type="match status" value="1"/>
</dbReference>
<name>A0AAU8GEN1_9CHLR</name>
<evidence type="ECO:0000313" key="6">
    <source>
        <dbReference type="EMBL" id="XCH34148.1"/>
    </source>
</evidence>
<evidence type="ECO:0000259" key="5">
    <source>
        <dbReference type="PROSITE" id="PS50109"/>
    </source>
</evidence>
<dbReference type="AlphaFoldDB" id="A0AAU8GEN1"/>
<dbReference type="SUPFAM" id="SSF55874">
    <property type="entry name" value="ATPase domain of HSP90 chaperone/DNA topoisomerase II/histidine kinase"/>
    <property type="match status" value="1"/>
</dbReference>
<dbReference type="SUPFAM" id="SSF47384">
    <property type="entry name" value="Homodimeric domain of signal transducing histidine kinase"/>
    <property type="match status" value="1"/>
</dbReference>
<feature type="domain" description="Histidine kinase" evidence="5">
    <location>
        <begin position="70"/>
        <end position="284"/>
    </location>
</feature>
<evidence type="ECO:0000256" key="4">
    <source>
        <dbReference type="ARBA" id="ARBA00022777"/>
    </source>
</evidence>
<organism evidence="6">
    <name type="scientific">Dehalogenimonas sp. 4OHTPN</name>
    <dbReference type="NCBI Taxonomy" id="3166643"/>
    <lineage>
        <taxon>Bacteria</taxon>
        <taxon>Bacillati</taxon>
        <taxon>Chloroflexota</taxon>
        <taxon>Dehalococcoidia</taxon>
        <taxon>Dehalococcoidales</taxon>
        <taxon>Dehalococcoidaceae</taxon>
        <taxon>Dehalogenimonas</taxon>
    </lineage>
</organism>